<dbReference type="Gene3D" id="3.30.70.20">
    <property type="match status" value="1"/>
</dbReference>
<dbReference type="Gene3D" id="2.40.40.20">
    <property type="match status" value="1"/>
</dbReference>
<dbReference type="Gene3D" id="3.40.50.740">
    <property type="match status" value="1"/>
</dbReference>
<feature type="domain" description="2Fe-2S ferredoxin-type" evidence="8">
    <location>
        <begin position="1"/>
        <end position="80"/>
    </location>
</feature>
<dbReference type="Proteomes" id="UP000606490">
    <property type="component" value="Unassembled WGS sequence"/>
</dbReference>
<keyword evidence="7" id="KW-0411">Iron-sulfur</keyword>
<dbReference type="SUPFAM" id="SSF53706">
    <property type="entry name" value="Formate dehydrogenase/DMSO reductase, domains 1-3"/>
    <property type="match status" value="1"/>
</dbReference>
<dbReference type="PROSITE" id="PS00198">
    <property type="entry name" value="4FE4S_FER_1"/>
    <property type="match status" value="1"/>
</dbReference>
<dbReference type="PANTHER" id="PTHR43105:SF14">
    <property type="entry name" value="FORMATE DEHYDROGENASE H"/>
    <property type="match status" value="1"/>
</dbReference>
<dbReference type="CDD" id="cd02753">
    <property type="entry name" value="MopB_Formate-Dh-H"/>
    <property type="match status" value="1"/>
</dbReference>
<evidence type="ECO:0000259" key="9">
    <source>
        <dbReference type="PROSITE" id="PS51379"/>
    </source>
</evidence>
<dbReference type="InterPro" id="IPR006657">
    <property type="entry name" value="MoPterin_dinucl-bd_dom"/>
</dbReference>
<dbReference type="InterPro" id="IPR006478">
    <property type="entry name" value="Formate_DH_asu"/>
</dbReference>
<dbReference type="SUPFAM" id="SSF54292">
    <property type="entry name" value="2Fe-2S ferredoxin-like"/>
    <property type="match status" value="1"/>
</dbReference>
<dbReference type="PIRSF" id="PIRSF036643">
    <property type="entry name" value="FDH_alpha"/>
    <property type="match status" value="1"/>
</dbReference>
<dbReference type="InterPro" id="IPR009010">
    <property type="entry name" value="Asp_de-COase-like_dom_sf"/>
</dbReference>
<evidence type="ECO:0000313" key="11">
    <source>
        <dbReference type="EMBL" id="MBL6455790.1"/>
    </source>
</evidence>
<dbReference type="InterPro" id="IPR006656">
    <property type="entry name" value="Mopterin_OxRdtase"/>
</dbReference>
<feature type="domain" description="4Fe-4S ferredoxin-type" evidence="9">
    <location>
        <begin position="136"/>
        <end position="169"/>
    </location>
</feature>
<dbReference type="NCBIfam" id="TIGR01591">
    <property type="entry name" value="Fdh-alpha"/>
    <property type="match status" value="1"/>
</dbReference>
<comment type="similarity">
    <text evidence="1">In the C-terminal section; belongs to the prokaryotic molybdopterin-containing oxidoreductase family.</text>
</comment>
<dbReference type="EMBL" id="JAEUXJ010000003">
    <property type="protein sequence ID" value="MBL6455790.1"/>
    <property type="molecule type" value="Genomic_DNA"/>
</dbReference>
<dbReference type="InterPro" id="IPR036010">
    <property type="entry name" value="2Fe-2S_ferredoxin-like_sf"/>
</dbReference>
<dbReference type="SMART" id="SM00926">
    <property type="entry name" value="Molybdop_Fe4S4"/>
    <property type="match status" value="1"/>
</dbReference>
<evidence type="ECO:0000256" key="2">
    <source>
        <dbReference type="ARBA" id="ARBA00022485"/>
    </source>
</evidence>
<dbReference type="PANTHER" id="PTHR43105">
    <property type="entry name" value="RESPIRATORY NITRATE REDUCTASE"/>
    <property type="match status" value="1"/>
</dbReference>
<dbReference type="SUPFAM" id="SSF50692">
    <property type="entry name" value="ADC-like"/>
    <property type="match status" value="1"/>
</dbReference>
<feature type="domain" description="4Fe-4S ferredoxin-type" evidence="9">
    <location>
        <begin position="176"/>
        <end position="208"/>
    </location>
</feature>
<dbReference type="PROSITE" id="PS51379">
    <property type="entry name" value="4FE4S_FER_2"/>
    <property type="match status" value="2"/>
</dbReference>
<feature type="domain" description="4Fe-4S Mo/W bis-MGD-type" evidence="10">
    <location>
        <begin position="220"/>
        <end position="275"/>
    </location>
</feature>
<evidence type="ECO:0000256" key="1">
    <source>
        <dbReference type="ARBA" id="ARBA00007023"/>
    </source>
</evidence>
<keyword evidence="12" id="KW-1185">Reference proteome</keyword>
<dbReference type="Gene3D" id="2.20.25.90">
    <property type="entry name" value="ADC-like domains"/>
    <property type="match status" value="1"/>
</dbReference>
<organism evidence="11 12">
    <name type="scientific">Belnapia mucosa</name>
    <dbReference type="NCBI Taxonomy" id="2804532"/>
    <lineage>
        <taxon>Bacteria</taxon>
        <taxon>Pseudomonadati</taxon>
        <taxon>Pseudomonadota</taxon>
        <taxon>Alphaproteobacteria</taxon>
        <taxon>Acetobacterales</taxon>
        <taxon>Roseomonadaceae</taxon>
        <taxon>Belnapia</taxon>
    </lineage>
</organism>
<evidence type="ECO:0000256" key="3">
    <source>
        <dbReference type="ARBA" id="ARBA00022723"/>
    </source>
</evidence>
<keyword evidence="2" id="KW-0004">4Fe-4S</keyword>
<protein>
    <submittedName>
        <fullName evidence="11">Formate dehydrogenase subunit alpha</fullName>
    </submittedName>
</protein>
<dbReference type="Pfam" id="PF12838">
    <property type="entry name" value="Fer4_7"/>
    <property type="match status" value="1"/>
</dbReference>
<dbReference type="PROSITE" id="PS51669">
    <property type="entry name" value="4FE4S_MOW_BIS_MGD"/>
    <property type="match status" value="1"/>
</dbReference>
<evidence type="ECO:0000256" key="5">
    <source>
        <dbReference type="ARBA" id="ARBA00023002"/>
    </source>
</evidence>
<dbReference type="InterPro" id="IPR050123">
    <property type="entry name" value="Prok_molybdopt-oxidoreductase"/>
</dbReference>
<dbReference type="CDD" id="cd02790">
    <property type="entry name" value="MopB_CT_Formate-Dh_H"/>
    <property type="match status" value="1"/>
</dbReference>
<dbReference type="RefSeq" id="WP_202825567.1">
    <property type="nucleotide sequence ID" value="NZ_JAEUXJ010000003.1"/>
</dbReference>
<dbReference type="Gene3D" id="3.10.20.740">
    <property type="match status" value="1"/>
</dbReference>
<dbReference type="InterPro" id="IPR041924">
    <property type="entry name" value="Formate_Dh-H_N"/>
</dbReference>
<keyword evidence="3" id="KW-0479">Metal-binding</keyword>
<evidence type="ECO:0000256" key="4">
    <source>
        <dbReference type="ARBA" id="ARBA00022737"/>
    </source>
</evidence>
<sequence>MIRFTLDGRAVEAASGETIWTVAQREGVEIPHLCHLPRPGYRPDGNCRACLVEVEGERVLAASCIRTPREGMVVRSASERAAQARRMVFELLLADQPGQEARDATGGFARWAGKLGVAQSRFAPEEARPAPDFSHPAMAVQLDACIQCGLCERACREVQHNDVIGLAERGMAVTVSFDLLDPMGASTCVACGECVQACPTGALLPKSVLDGNGRRAAPPEREVASICPYCGVGCQVGFRVRENRIEEVVGRDGPSNQGRLCVKGRFGFGYLTHPDRLTRPLIRIEGAAKDPADCLNPHAARGKFREASWEEALDHAAAGLARIRDAGGSDALAGFGSAKGSNEEAYLFQKLVRTGFGTNNVDHCTRLCHAASVAALLEGIGSGAVTAPFTAARDAEVIIVIGARPTENHPVAATYLKDAAARGATLITMDPRGSALDRHAAEVVRFAAGRDVAVLNAMLHTVIAEELYDRQYVAAHTEDFATIRDHVAAYTPEAMAPIAGVSAGQLRRVAHLYARARSAMILWGMGISQSTHGTDNTRCLIALALLCGQVGRPGTGLHPLRGQNNVQGASDAGLIPMMFPDYRRTGDDTARAHLERLWNARLDPRPGLTVVEIMHAAERGDICGMYVMGENPAMSDPDVNHARAALARLGHLVVQDLFLTETAALADVVLPASAWPEKDGSVTNTNRQVQLGRAAVPPPEGVRQDLAIIVELARRLGLPWSYTHPRDVFPEMAEATPSLANITWERLEREGSITYPCAGPDQPGREIVFGDRFPTASGRARFVPAGLADPAEMPDAQYPFVLTTGRQLEHWHTGTMTRRAGPLDSLEPGPTAALAPAELARLGLSPGDRVRLATRRGAIELAARSDPTLPDGLVFVPFAFREAAANLLTNPQLDPWGKIPEFKFCAVRVERV</sequence>
<dbReference type="InterPro" id="IPR041925">
    <property type="entry name" value="CT_Formate-Dh_H"/>
</dbReference>
<reference evidence="11 12" key="1">
    <citation type="submission" date="2021-01" db="EMBL/GenBank/DDBJ databases">
        <title>Belnapia mucosa sp. nov. and Belnapia arida sp. nov., isolated from the Tabernas Desert (Almeria, Spain).</title>
        <authorList>
            <person name="Molina-Menor E."/>
            <person name="Vidal-Verdu A."/>
            <person name="Calonge A."/>
            <person name="Satari L."/>
            <person name="Pereto Magraner J."/>
            <person name="Porcar Miralles M."/>
        </authorList>
    </citation>
    <scope>NUCLEOTIDE SEQUENCE [LARGE SCALE GENOMIC DNA]</scope>
    <source>
        <strain evidence="11 12">T6</strain>
    </source>
</reference>
<dbReference type="Pfam" id="PF04879">
    <property type="entry name" value="Molybdop_Fe4S4"/>
    <property type="match status" value="1"/>
</dbReference>
<dbReference type="CDD" id="cd00207">
    <property type="entry name" value="fer2"/>
    <property type="match status" value="1"/>
</dbReference>
<dbReference type="Gene3D" id="3.40.228.10">
    <property type="entry name" value="Dimethylsulfoxide Reductase, domain 2"/>
    <property type="match status" value="1"/>
</dbReference>
<dbReference type="Pfam" id="PF01568">
    <property type="entry name" value="Molydop_binding"/>
    <property type="match status" value="1"/>
</dbReference>
<dbReference type="Pfam" id="PF00384">
    <property type="entry name" value="Molybdopterin"/>
    <property type="match status" value="1"/>
</dbReference>
<dbReference type="InterPro" id="IPR006655">
    <property type="entry name" value="Mopterin_OxRdtase_prok_CS"/>
</dbReference>
<evidence type="ECO:0000259" key="8">
    <source>
        <dbReference type="PROSITE" id="PS51085"/>
    </source>
</evidence>
<proteinExistence type="inferred from homology"/>
<comment type="caution">
    <text evidence="11">The sequence shown here is derived from an EMBL/GenBank/DDBJ whole genome shotgun (WGS) entry which is preliminary data.</text>
</comment>
<accession>A0ABS1V266</accession>
<evidence type="ECO:0000256" key="7">
    <source>
        <dbReference type="ARBA" id="ARBA00023014"/>
    </source>
</evidence>
<dbReference type="InterPro" id="IPR006963">
    <property type="entry name" value="Mopterin_OxRdtase_4Fe-4S_dom"/>
</dbReference>
<evidence type="ECO:0000313" key="12">
    <source>
        <dbReference type="Proteomes" id="UP000606490"/>
    </source>
</evidence>
<name>A0ABS1V266_9PROT</name>
<keyword evidence="4" id="KW-0677">Repeat</keyword>
<dbReference type="PROSITE" id="PS00490">
    <property type="entry name" value="MOLYBDOPTERIN_PROK_2"/>
    <property type="match status" value="1"/>
</dbReference>
<dbReference type="InterPro" id="IPR001041">
    <property type="entry name" value="2Fe-2S_ferredoxin-type"/>
</dbReference>
<keyword evidence="6" id="KW-0408">Iron</keyword>
<dbReference type="SUPFAM" id="SSF46548">
    <property type="entry name" value="alpha-helical ferredoxin"/>
    <property type="match status" value="1"/>
</dbReference>
<dbReference type="InterPro" id="IPR017900">
    <property type="entry name" value="4Fe4S_Fe_S_CS"/>
</dbReference>
<evidence type="ECO:0000259" key="10">
    <source>
        <dbReference type="PROSITE" id="PS51669"/>
    </source>
</evidence>
<dbReference type="PROSITE" id="PS51085">
    <property type="entry name" value="2FE2S_FER_2"/>
    <property type="match status" value="1"/>
</dbReference>
<keyword evidence="5" id="KW-0560">Oxidoreductase</keyword>
<evidence type="ECO:0000256" key="6">
    <source>
        <dbReference type="ARBA" id="ARBA00023004"/>
    </source>
</evidence>
<dbReference type="InterPro" id="IPR017896">
    <property type="entry name" value="4Fe4S_Fe-S-bd"/>
</dbReference>
<dbReference type="Pfam" id="PF13510">
    <property type="entry name" value="Fer2_4"/>
    <property type="match status" value="1"/>
</dbReference>
<gene>
    <name evidence="11" type="primary">fdhF</name>
    <name evidence="11" type="ORF">JMJ55_10680</name>
</gene>